<evidence type="ECO:0000313" key="2">
    <source>
        <dbReference type="EMBL" id="KAL1523033.1"/>
    </source>
</evidence>
<proteinExistence type="predicted"/>
<feature type="compositionally biased region" description="Low complexity" evidence="1">
    <location>
        <begin position="240"/>
        <end position="251"/>
    </location>
</feature>
<sequence>MVSAPNANMLVRARWRDMLLLFYVGMTSGFSSALTPTRCRAAVASFSGPPQAMHCVHDTEYQLNQGKAIDVLRRDYPRILTHEPDFSIYDENIQVSDPSGPRLSGITQYHNLFKMLRFLRSATMTHDEIGFRIMVCDDVIRIRWTAKLQMRGLSAPFHGLVYLDGVSAYELNSKGMIHTHRLENIVLNSPGAQPIKLAFAWPTAGQAIPEPAMPFFVSLGAALEAHSSAVVSSVQALQPATPGPQLLRQPSPRAPPPRASGADSPVEETKKKETPMERAAREREEMAAEAKRLKELRTPKEAKKKGGRSFNLGLQTCETNFDCERPLICCDLAVAKFCCGGGMMIGVPPPSLQRVPIPIPVRKDPPFPDIPDRY</sequence>
<keyword evidence="3" id="KW-1185">Reference proteome</keyword>
<comment type="caution">
    <text evidence="2">The sequence shown here is derived from an EMBL/GenBank/DDBJ whole genome shotgun (WGS) entry which is preliminary data.</text>
</comment>
<feature type="region of interest" description="Disordered" evidence="1">
    <location>
        <begin position="240"/>
        <end position="282"/>
    </location>
</feature>
<dbReference type="Pfam" id="PF10184">
    <property type="entry name" value="DUF2358"/>
    <property type="match status" value="1"/>
</dbReference>
<dbReference type="AlphaFoldDB" id="A0AB34JPN5"/>
<evidence type="ECO:0000256" key="1">
    <source>
        <dbReference type="SAM" id="MobiDB-lite"/>
    </source>
</evidence>
<dbReference type="Proteomes" id="UP001515480">
    <property type="component" value="Unassembled WGS sequence"/>
</dbReference>
<gene>
    <name evidence="2" type="ORF">AB1Y20_017995</name>
</gene>
<name>A0AB34JPN5_PRYPA</name>
<reference evidence="2 3" key="1">
    <citation type="journal article" date="2024" name="Science">
        <title>Giant polyketide synthase enzymes in the biosynthesis of giant marine polyether toxins.</title>
        <authorList>
            <person name="Fallon T.R."/>
            <person name="Shende V.V."/>
            <person name="Wierzbicki I.H."/>
            <person name="Pendleton A.L."/>
            <person name="Watervoot N.F."/>
            <person name="Auber R.P."/>
            <person name="Gonzalez D.J."/>
            <person name="Wisecaver J.H."/>
            <person name="Moore B.S."/>
        </authorList>
    </citation>
    <scope>NUCLEOTIDE SEQUENCE [LARGE SCALE GENOMIC DNA]</scope>
    <source>
        <strain evidence="2 3">12B1</strain>
    </source>
</reference>
<dbReference type="PANTHER" id="PTHR31094">
    <property type="entry name" value="RIKEN CDNA 2310061I04 GENE"/>
    <property type="match status" value="1"/>
</dbReference>
<organism evidence="2 3">
    <name type="scientific">Prymnesium parvum</name>
    <name type="common">Toxic golden alga</name>
    <dbReference type="NCBI Taxonomy" id="97485"/>
    <lineage>
        <taxon>Eukaryota</taxon>
        <taxon>Haptista</taxon>
        <taxon>Haptophyta</taxon>
        <taxon>Prymnesiophyceae</taxon>
        <taxon>Prymnesiales</taxon>
        <taxon>Prymnesiaceae</taxon>
        <taxon>Prymnesium</taxon>
    </lineage>
</organism>
<dbReference type="SUPFAM" id="SSF54427">
    <property type="entry name" value="NTF2-like"/>
    <property type="match status" value="1"/>
</dbReference>
<dbReference type="EMBL" id="JBGBPQ010000006">
    <property type="protein sequence ID" value="KAL1523033.1"/>
    <property type="molecule type" value="Genomic_DNA"/>
</dbReference>
<dbReference type="InterPro" id="IPR018790">
    <property type="entry name" value="DUF2358"/>
</dbReference>
<protein>
    <submittedName>
        <fullName evidence="2">Uncharacterized protein</fullName>
    </submittedName>
</protein>
<feature type="compositionally biased region" description="Basic and acidic residues" evidence="1">
    <location>
        <begin position="267"/>
        <end position="282"/>
    </location>
</feature>
<evidence type="ECO:0000313" key="3">
    <source>
        <dbReference type="Proteomes" id="UP001515480"/>
    </source>
</evidence>
<dbReference type="InterPro" id="IPR032710">
    <property type="entry name" value="NTF2-like_dom_sf"/>
</dbReference>
<dbReference type="PANTHER" id="PTHR31094:SF2">
    <property type="entry name" value="RIKEN CDNA 2310061I04 GENE"/>
    <property type="match status" value="1"/>
</dbReference>
<accession>A0AB34JPN5</accession>